<dbReference type="EMBL" id="LAZR01000100">
    <property type="protein sequence ID" value="KKN91839.1"/>
    <property type="molecule type" value="Genomic_DNA"/>
</dbReference>
<sequence>MGLVRRLRRALVYTKLVEGFPLLDAFRTIDWGKIKERLRDLEPLMGIYLTPLAGRR</sequence>
<accession>A0A0F9UJL5</accession>
<evidence type="ECO:0000313" key="1">
    <source>
        <dbReference type="EMBL" id="KKN91839.1"/>
    </source>
</evidence>
<comment type="caution">
    <text evidence="1">The sequence shown here is derived from an EMBL/GenBank/DDBJ whole genome shotgun (WGS) entry which is preliminary data.</text>
</comment>
<gene>
    <name evidence="1" type="ORF">LCGC14_0215150</name>
</gene>
<organism evidence="1">
    <name type="scientific">marine sediment metagenome</name>
    <dbReference type="NCBI Taxonomy" id="412755"/>
    <lineage>
        <taxon>unclassified sequences</taxon>
        <taxon>metagenomes</taxon>
        <taxon>ecological metagenomes</taxon>
    </lineage>
</organism>
<reference evidence="1" key="1">
    <citation type="journal article" date="2015" name="Nature">
        <title>Complex archaea that bridge the gap between prokaryotes and eukaryotes.</title>
        <authorList>
            <person name="Spang A."/>
            <person name="Saw J.H."/>
            <person name="Jorgensen S.L."/>
            <person name="Zaremba-Niedzwiedzka K."/>
            <person name="Martijn J."/>
            <person name="Lind A.E."/>
            <person name="van Eijk R."/>
            <person name="Schleper C."/>
            <person name="Guy L."/>
            <person name="Ettema T.J."/>
        </authorList>
    </citation>
    <scope>NUCLEOTIDE SEQUENCE</scope>
</reference>
<protein>
    <submittedName>
        <fullName evidence="1">Uncharacterized protein</fullName>
    </submittedName>
</protein>
<proteinExistence type="predicted"/>
<name>A0A0F9UJL5_9ZZZZ</name>
<dbReference type="AlphaFoldDB" id="A0A0F9UJL5"/>